<dbReference type="PROSITE" id="PS50297">
    <property type="entry name" value="ANK_REP_REGION"/>
    <property type="match status" value="2"/>
</dbReference>
<dbReference type="SUPFAM" id="SSF48403">
    <property type="entry name" value="Ankyrin repeat"/>
    <property type="match status" value="1"/>
</dbReference>
<dbReference type="Pfam" id="PF12796">
    <property type="entry name" value="Ank_2"/>
    <property type="match status" value="2"/>
</dbReference>
<evidence type="ECO:0000256" key="4">
    <source>
        <dbReference type="SAM" id="Coils"/>
    </source>
</evidence>
<evidence type="ECO:0000256" key="1">
    <source>
        <dbReference type="ARBA" id="ARBA00022737"/>
    </source>
</evidence>
<name>A0A818UNE6_9BILA</name>
<gene>
    <name evidence="6" type="ORF">KIK155_LOCUS26637</name>
    <name evidence="7" type="ORF">TOA249_LOCUS7952</name>
</gene>
<dbReference type="GO" id="GO:0000976">
    <property type="term" value="F:transcription cis-regulatory region binding"/>
    <property type="evidence" value="ECO:0007669"/>
    <property type="project" value="TreeGrafter"/>
</dbReference>
<evidence type="ECO:0000313" key="7">
    <source>
        <dbReference type="EMBL" id="CAF4561495.1"/>
    </source>
</evidence>
<keyword evidence="1" id="KW-0677">Repeat</keyword>
<dbReference type="GO" id="GO:0045944">
    <property type="term" value="P:positive regulation of transcription by RNA polymerase II"/>
    <property type="evidence" value="ECO:0007669"/>
    <property type="project" value="TreeGrafter"/>
</dbReference>
<feature type="repeat" description="ANK" evidence="3">
    <location>
        <begin position="196"/>
        <end position="228"/>
    </location>
</feature>
<evidence type="ECO:0000256" key="2">
    <source>
        <dbReference type="ARBA" id="ARBA00023043"/>
    </source>
</evidence>
<dbReference type="Pfam" id="PF00023">
    <property type="entry name" value="Ank"/>
    <property type="match status" value="1"/>
</dbReference>
<protein>
    <submittedName>
        <fullName evidence="6">Uncharacterized protein</fullName>
    </submittedName>
</protein>
<feature type="region of interest" description="Disordered" evidence="5">
    <location>
        <begin position="680"/>
        <end position="764"/>
    </location>
</feature>
<accession>A0A818UNE6</accession>
<proteinExistence type="predicted"/>
<evidence type="ECO:0000313" key="8">
    <source>
        <dbReference type="Proteomes" id="UP000663865"/>
    </source>
</evidence>
<dbReference type="Gene3D" id="1.25.40.20">
    <property type="entry name" value="Ankyrin repeat-containing domain"/>
    <property type="match status" value="2"/>
</dbReference>
<feature type="repeat" description="ANK" evidence="3">
    <location>
        <begin position="233"/>
        <end position="255"/>
    </location>
</feature>
<feature type="region of interest" description="Disordered" evidence="5">
    <location>
        <begin position="369"/>
        <end position="609"/>
    </location>
</feature>
<keyword evidence="2 3" id="KW-0040">ANK repeat</keyword>
<evidence type="ECO:0000256" key="5">
    <source>
        <dbReference type="SAM" id="MobiDB-lite"/>
    </source>
</evidence>
<dbReference type="Proteomes" id="UP000663838">
    <property type="component" value="Unassembled WGS sequence"/>
</dbReference>
<feature type="compositionally biased region" description="Polar residues" evidence="5">
    <location>
        <begin position="737"/>
        <end position="764"/>
    </location>
</feature>
<sequence>MAKFFSRLFSGSSKRSFRGSQPSINDNNQQTGAGSTLRSASSLDNLSTYKIYPRELEKHKLHKASWEGNLHKVERLVRPNVIDLQDEQARTALHLAVARGHLDIVHRLVTERARLNIVDKQERTPLVMAVISSTQNPPLFYQVCVVLLQGGADSFINAVDIQGKNALHYAIDIQNEHLVDLFLSFQHCDPNFRDRDYMTPLHLAVRVNNPTLIQVLLSENRETQADPNLTNRNGQTPLHMAASLGYMDIIRTLLQSDLPEPCDPSILDVRQLTAYQLALENHHESCAKLIDEYQQGWTKLSPRREISESINENEINPVMNPTAHYSDDDQESSESRSSSQALKPSLPSTKIDRQENQTLAAMIKRNPLQPEAHGSAPSNQSISALFRGNPLQPEAHGSAPSNQSVPAVLRGSSLQPAAHGSAPSNQSISALFRGNPLQPDAHGSAPSNQALSDLLRGNPLHPDDNAFIRPGAVASQKQTPSKFQRHDSDTSSASGSSGKSPSITNHTGGRPLSPKKNVTISAMINGLPHPDHADSNSNSWTFDQPSTYRKEAAVRTATRITESDDTSATGSDDDNPAFRVQPPQQFTASSVFAGTATKQKPADSESDEDSIEATVRRLNAQKASLGIQNLVNQSITPIHKTPQPQIPIVKSPVSEDYLWSTSSKTSNKEQQPKGIDALAHNQPLLNKKSNEPTWDDSRPLSADFARKPTKQKSQSSISSNDSDSDQDKKSSTIIRAPTQNGTITSLIKQTMRPTDSTQKESTGVENLRKIIEDIQQSSRPNHNSMSPKQITGRPVAATLVTRNDSSSSSTNTFMEESSRTLAVSVATNLKQPPYHDDPDKFHWPQTTNDRNDFKHSTDKYSNEMISPSQRQPSRNSIHNEFNSLRGSMSSSTSSIQNNMERLSELKADIKQIERKQEDSLELKRQLKDMEIKKNNFEALYKKNDQLLRETETKLEKEISEKQRLEWTTKNLNMELKGVKQKLQSLEEEKDILNQRCLKLKEERDNYDEKLRVHQATTLQTAAAGILREEDVEKIKLRHREEMKLLSAENEDLHQRTKQLQSDLQLHKESLDVTIRYKIDLEKALEEKTFLQHELERLKHEKDLIEQEKIDYKAKYDNLQEEIRVILLDRSKLEQKLTTELQDQMKQRQRSTDDIKKYKTQIEQLNLKLGDAEARLLVLQTQNEALLASKDREIKNEFETLTHRLNMIETDKLNADQRFHNEQKDIANKQQHILHEPLVFLTSTPLSNAVQQQQHHHQPHSPSSPCTKCDTLQRSYEQERDQRIQTEKDNERLRDVVSRQKHQNELNKSIQQHQDYENLMSENSKQIRSETERVKYELDRLRFDFDKLVSNYEPPNNSQQQAQLHSQIDTLRQFYEQEFRQQLLLSKLTNGANPLPIVHSYNRTSSPIKHDEYEHSLNGSLNCSVCANSRLLKERLESAIDTSLADQRIQTIKQMPILPRITSPLIENHNSATSSFDLWRKRYYV</sequence>
<feature type="compositionally biased region" description="Polar residues" evidence="5">
    <location>
        <begin position="535"/>
        <end position="547"/>
    </location>
</feature>
<reference evidence="6" key="1">
    <citation type="submission" date="2021-02" db="EMBL/GenBank/DDBJ databases">
        <authorList>
            <person name="Nowell W R."/>
        </authorList>
    </citation>
    <scope>NUCLEOTIDE SEQUENCE</scope>
</reference>
<feature type="region of interest" description="Disordered" evidence="5">
    <location>
        <begin position="1248"/>
        <end position="1267"/>
    </location>
</feature>
<feature type="region of interest" description="Disordered" evidence="5">
    <location>
        <begin position="832"/>
        <end position="851"/>
    </location>
</feature>
<feature type="compositionally biased region" description="Low complexity" evidence="5">
    <location>
        <begin position="490"/>
        <end position="502"/>
    </location>
</feature>
<feature type="region of interest" description="Disordered" evidence="5">
    <location>
        <begin position="309"/>
        <end position="353"/>
    </location>
</feature>
<dbReference type="EMBL" id="CAJOBS010000368">
    <property type="protein sequence ID" value="CAF4561495.1"/>
    <property type="molecule type" value="Genomic_DNA"/>
</dbReference>
<evidence type="ECO:0000313" key="6">
    <source>
        <dbReference type="EMBL" id="CAF3700825.1"/>
    </source>
</evidence>
<organism evidence="6 8">
    <name type="scientific">Rotaria socialis</name>
    <dbReference type="NCBI Taxonomy" id="392032"/>
    <lineage>
        <taxon>Eukaryota</taxon>
        <taxon>Metazoa</taxon>
        <taxon>Spiralia</taxon>
        <taxon>Gnathifera</taxon>
        <taxon>Rotifera</taxon>
        <taxon>Eurotatoria</taxon>
        <taxon>Bdelloidea</taxon>
        <taxon>Philodinida</taxon>
        <taxon>Philodinidae</taxon>
        <taxon>Rotaria</taxon>
    </lineage>
</organism>
<feature type="compositionally biased region" description="Polar residues" evidence="5">
    <location>
        <begin position="21"/>
        <end position="39"/>
    </location>
</feature>
<dbReference type="Proteomes" id="UP000663865">
    <property type="component" value="Unassembled WGS sequence"/>
</dbReference>
<feature type="region of interest" description="Disordered" evidence="5">
    <location>
        <begin position="1"/>
        <end position="39"/>
    </location>
</feature>
<feature type="compositionally biased region" description="Low complexity" evidence="5">
    <location>
        <begin position="1"/>
        <end position="20"/>
    </location>
</feature>
<dbReference type="GO" id="GO:0005634">
    <property type="term" value="C:nucleus"/>
    <property type="evidence" value="ECO:0007669"/>
    <property type="project" value="TreeGrafter"/>
</dbReference>
<feature type="coiled-coil region" evidence="4">
    <location>
        <begin position="895"/>
        <end position="1181"/>
    </location>
</feature>
<dbReference type="PANTHER" id="PTHR24193">
    <property type="entry name" value="ANKYRIN REPEAT PROTEIN"/>
    <property type="match status" value="1"/>
</dbReference>
<dbReference type="InterPro" id="IPR002110">
    <property type="entry name" value="Ankyrin_rpt"/>
</dbReference>
<feature type="compositionally biased region" description="Polar residues" evidence="5">
    <location>
        <begin position="582"/>
        <end position="598"/>
    </location>
</feature>
<feature type="compositionally biased region" description="Basic and acidic residues" evidence="5">
    <location>
        <begin position="833"/>
        <end position="842"/>
    </location>
</feature>
<evidence type="ECO:0000256" key="3">
    <source>
        <dbReference type="PROSITE-ProRule" id="PRU00023"/>
    </source>
</evidence>
<feature type="coiled-coil region" evidence="4">
    <location>
        <begin position="1268"/>
        <end position="1318"/>
    </location>
</feature>
<dbReference type="InterPro" id="IPR036770">
    <property type="entry name" value="Ankyrin_rpt-contain_sf"/>
</dbReference>
<dbReference type="PANTHER" id="PTHR24193:SF127">
    <property type="entry name" value="ANKYRIN REPEAT DOMAIN-CONTAINING PROTEIN"/>
    <property type="match status" value="1"/>
</dbReference>
<dbReference type="InterPro" id="IPR050663">
    <property type="entry name" value="Ankyrin-SOCS_Box"/>
</dbReference>
<comment type="caution">
    <text evidence="6">The sequence shown here is derived from an EMBL/GenBank/DDBJ whole genome shotgun (WGS) entry which is preliminary data.</text>
</comment>
<dbReference type="PROSITE" id="PS50088">
    <property type="entry name" value="ANK_REPEAT"/>
    <property type="match status" value="3"/>
</dbReference>
<dbReference type="SMART" id="SM00248">
    <property type="entry name" value="ANK"/>
    <property type="match status" value="5"/>
</dbReference>
<feature type="compositionally biased region" description="Low complexity" evidence="5">
    <location>
        <begin position="711"/>
        <end position="721"/>
    </location>
</feature>
<feature type="repeat" description="ANK" evidence="3">
    <location>
        <begin position="88"/>
        <end position="120"/>
    </location>
</feature>
<keyword evidence="4" id="KW-0175">Coiled coil</keyword>
<dbReference type="EMBL" id="CAJNYV010004852">
    <property type="protein sequence ID" value="CAF3700825.1"/>
    <property type="molecule type" value="Genomic_DNA"/>
</dbReference>